<protein>
    <submittedName>
        <fullName evidence="2">ASCH domain-containing protein</fullName>
    </submittedName>
</protein>
<organism evidence="2 3">
    <name type="scientific">Camelimonas fluminis</name>
    <dbReference type="NCBI Taxonomy" id="1576911"/>
    <lineage>
        <taxon>Bacteria</taxon>
        <taxon>Pseudomonadati</taxon>
        <taxon>Pseudomonadota</taxon>
        <taxon>Alphaproteobacteria</taxon>
        <taxon>Hyphomicrobiales</taxon>
        <taxon>Chelatococcaceae</taxon>
        <taxon>Camelimonas</taxon>
    </lineage>
</organism>
<dbReference type="InterPro" id="IPR007374">
    <property type="entry name" value="ASCH_domain"/>
</dbReference>
<dbReference type="RefSeq" id="WP_244642956.1">
    <property type="nucleotide sequence ID" value="NZ_BNCG01000004.1"/>
</dbReference>
<evidence type="ECO:0000313" key="3">
    <source>
        <dbReference type="Proteomes" id="UP001595704"/>
    </source>
</evidence>
<feature type="domain" description="ASCH" evidence="1">
    <location>
        <begin position="14"/>
        <end position="95"/>
    </location>
</feature>
<dbReference type="Pfam" id="PF04266">
    <property type="entry name" value="ASCH"/>
    <property type="match status" value="1"/>
</dbReference>
<comment type="caution">
    <text evidence="2">The sequence shown here is derived from an EMBL/GenBank/DDBJ whole genome shotgun (WGS) entry which is preliminary data.</text>
</comment>
<reference evidence="3" key="1">
    <citation type="journal article" date="2019" name="Int. J. Syst. Evol. Microbiol.">
        <title>The Global Catalogue of Microorganisms (GCM) 10K type strain sequencing project: providing services to taxonomists for standard genome sequencing and annotation.</title>
        <authorList>
            <consortium name="The Broad Institute Genomics Platform"/>
            <consortium name="The Broad Institute Genome Sequencing Center for Infectious Disease"/>
            <person name="Wu L."/>
            <person name="Ma J."/>
        </authorList>
    </citation>
    <scope>NUCLEOTIDE SEQUENCE [LARGE SCALE GENOMIC DNA]</scope>
    <source>
        <strain evidence="3">KCTC 42282</strain>
    </source>
</reference>
<dbReference type="EMBL" id="JBHRYC010000098">
    <property type="protein sequence ID" value="MFC3639683.1"/>
    <property type="molecule type" value="Genomic_DNA"/>
</dbReference>
<evidence type="ECO:0000259" key="1">
    <source>
        <dbReference type="Pfam" id="PF04266"/>
    </source>
</evidence>
<name>A0ABV7UMD3_9HYPH</name>
<gene>
    <name evidence="2" type="ORF">ACFONL_20280</name>
</gene>
<evidence type="ECO:0000313" key="2">
    <source>
        <dbReference type="EMBL" id="MFC3639683.1"/>
    </source>
</evidence>
<proteinExistence type="predicted"/>
<keyword evidence="3" id="KW-1185">Reference proteome</keyword>
<dbReference type="Proteomes" id="UP001595704">
    <property type="component" value="Unassembled WGS sequence"/>
</dbReference>
<sequence>MSDGLKGSQIKALSVVAPSGGKIASGVKTLGAQRWAPPLTSTGDLLIVENRQFLRQAGDEDPDGRAVAIVRVTTVRPFTRADMTAACASSCADGWLAWELADIRPVAWRGAVLAAQDIYLVDWPERPSGQAPPQT</sequence>
<accession>A0ABV7UMD3</accession>